<dbReference type="KEGG" id="acou:A5CBH24_21970"/>
<dbReference type="Proteomes" id="UP000318946">
    <property type="component" value="Chromosome"/>
</dbReference>
<dbReference type="PANTHER" id="PTHR43434">
    <property type="entry name" value="PHOSPHOGLYCOLATE PHOSPHATASE"/>
    <property type="match status" value="1"/>
</dbReference>
<dbReference type="GO" id="GO:0008967">
    <property type="term" value="F:phosphoglycolate phosphatase activity"/>
    <property type="evidence" value="ECO:0007669"/>
    <property type="project" value="UniProtKB-EC"/>
</dbReference>
<name>A0A4Y1WWQ2_9BACT</name>
<evidence type="ECO:0000256" key="1">
    <source>
        <dbReference type="ARBA" id="ARBA00000830"/>
    </source>
</evidence>
<proteinExistence type="inferred from homology"/>
<evidence type="ECO:0000256" key="3">
    <source>
        <dbReference type="ARBA" id="ARBA00006171"/>
    </source>
</evidence>
<gene>
    <name evidence="5" type="ORF">A5CBH24_21970</name>
</gene>
<evidence type="ECO:0000313" key="6">
    <source>
        <dbReference type="Proteomes" id="UP000318946"/>
    </source>
</evidence>
<reference evidence="6" key="1">
    <citation type="submission" date="2019-06" db="EMBL/GenBank/DDBJ databases">
        <title>Alistipes onderdonkii subsp. vulgaris subsp. nov., Alistipes dispar sp. nov. and Alistipes communis sp. nov., isolated from human faeces, and creation of Alistipes onderdonkii subsp. onderdonkii subsp. nov.</title>
        <authorList>
            <person name="Sakamoto M."/>
            <person name="Ikeyama N."/>
            <person name="Ogata Y."/>
            <person name="Suda W."/>
            <person name="Iino T."/>
            <person name="Hattori M."/>
            <person name="Ohkuma M."/>
        </authorList>
    </citation>
    <scope>NUCLEOTIDE SEQUENCE [LARGE SCALE GENOMIC DNA]</scope>
    <source>
        <strain evidence="6">5CBH24</strain>
    </source>
</reference>
<dbReference type="InterPro" id="IPR023198">
    <property type="entry name" value="PGP-like_dom2"/>
</dbReference>
<dbReference type="GO" id="GO:0005829">
    <property type="term" value="C:cytosol"/>
    <property type="evidence" value="ECO:0007669"/>
    <property type="project" value="TreeGrafter"/>
</dbReference>
<protein>
    <recommendedName>
        <fullName evidence="4">phosphoglycolate phosphatase</fullName>
        <ecNumber evidence="4">3.1.3.18</ecNumber>
    </recommendedName>
</protein>
<dbReference type="Pfam" id="PF13419">
    <property type="entry name" value="HAD_2"/>
    <property type="match status" value="1"/>
</dbReference>
<dbReference type="AlphaFoldDB" id="A0A4Y1WWQ2"/>
<dbReference type="PANTHER" id="PTHR43434:SF1">
    <property type="entry name" value="PHOSPHOGLYCOLATE PHOSPHATASE"/>
    <property type="match status" value="1"/>
</dbReference>
<dbReference type="InterPro" id="IPR023214">
    <property type="entry name" value="HAD_sf"/>
</dbReference>
<evidence type="ECO:0000256" key="2">
    <source>
        <dbReference type="ARBA" id="ARBA00004818"/>
    </source>
</evidence>
<dbReference type="InterPro" id="IPR041492">
    <property type="entry name" value="HAD_2"/>
</dbReference>
<keyword evidence="6" id="KW-1185">Reference proteome</keyword>
<dbReference type="EC" id="3.1.3.18" evidence="4"/>
<dbReference type="Gene3D" id="1.10.150.240">
    <property type="entry name" value="Putative phosphatase, domain 2"/>
    <property type="match status" value="1"/>
</dbReference>
<comment type="catalytic activity">
    <reaction evidence="1">
        <text>2-phosphoglycolate + H2O = glycolate + phosphate</text>
        <dbReference type="Rhea" id="RHEA:14369"/>
        <dbReference type="ChEBI" id="CHEBI:15377"/>
        <dbReference type="ChEBI" id="CHEBI:29805"/>
        <dbReference type="ChEBI" id="CHEBI:43474"/>
        <dbReference type="ChEBI" id="CHEBI:58033"/>
        <dbReference type="EC" id="3.1.3.18"/>
    </reaction>
</comment>
<dbReference type="SFLD" id="SFLDG01129">
    <property type="entry name" value="C1.5:_HAD__Beta-PGM__Phosphata"/>
    <property type="match status" value="1"/>
</dbReference>
<dbReference type="SFLD" id="SFLDS00003">
    <property type="entry name" value="Haloacid_Dehalogenase"/>
    <property type="match status" value="1"/>
</dbReference>
<dbReference type="Gene3D" id="3.40.50.1000">
    <property type="entry name" value="HAD superfamily/HAD-like"/>
    <property type="match status" value="1"/>
</dbReference>
<evidence type="ECO:0000313" key="5">
    <source>
        <dbReference type="EMBL" id="BBL04884.1"/>
    </source>
</evidence>
<dbReference type="EMBL" id="AP019735">
    <property type="protein sequence ID" value="BBL04884.1"/>
    <property type="molecule type" value="Genomic_DNA"/>
</dbReference>
<dbReference type="RefSeq" id="WP_141413207.1">
    <property type="nucleotide sequence ID" value="NZ_AP019735.1"/>
</dbReference>
<evidence type="ECO:0000256" key="4">
    <source>
        <dbReference type="ARBA" id="ARBA00013078"/>
    </source>
</evidence>
<comment type="pathway">
    <text evidence="2">Organic acid metabolism; glycolate biosynthesis; glycolate from 2-phosphoglycolate: step 1/1.</text>
</comment>
<dbReference type="GeneID" id="78342911"/>
<dbReference type="CDD" id="cd07505">
    <property type="entry name" value="HAD_BPGM-like"/>
    <property type="match status" value="1"/>
</dbReference>
<accession>A0A4Y1WWQ2</accession>
<dbReference type="OrthoDB" id="1315649at2"/>
<organism evidence="5 6">
    <name type="scientific">Alistipes communis</name>
    <dbReference type="NCBI Taxonomy" id="2585118"/>
    <lineage>
        <taxon>Bacteria</taxon>
        <taxon>Pseudomonadati</taxon>
        <taxon>Bacteroidota</taxon>
        <taxon>Bacteroidia</taxon>
        <taxon>Bacteroidales</taxon>
        <taxon>Rikenellaceae</taxon>
        <taxon>Alistipes</taxon>
    </lineage>
</organism>
<dbReference type="InterPro" id="IPR036412">
    <property type="entry name" value="HAD-like_sf"/>
</dbReference>
<dbReference type="GO" id="GO:0006281">
    <property type="term" value="P:DNA repair"/>
    <property type="evidence" value="ECO:0007669"/>
    <property type="project" value="TreeGrafter"/>
</dbReference>
<sequence length="186" mass="21161">MSRIRLILLDFDGTLVDTRRANARAYVETLREVGYAMTEEEYAARHFGVRCPEFLRSIGIDDPAEIDRLRRRKIELYPRYFDLVALNRPLWEFCQQFRKQGGRVWIVSTGQRANIDNVMRHLHLEAGVDGIISALDAPQSKPDPGCFLKAMEIEGATPDETLIFEDSAVGIEAARRSGAAYFVVKL</sequence>
<dbReference type="InterPro" id="IPR050155">
    <property type="entry name" value="HAD-like_hydrolase_sf"/>
</dbReference>
<dbReference type="NCBIfam" id="TIGR01509">
    <property type="entry name" value="HAD-SF-IA-v3"/>
    <property type="match status" value="1"/>
</dbReference>
<dbReference type="InterPro" id="IPR006439">
    <property type="entry name" value="HAD-SF_hydro_IA"/>
</dbReference>
<comment type="similarity">
    <text evidence="3">Belongs to the HAD-like hydrolase superfamily. CbbY/CbbZ/Gph/YieH family.</text>
</comment>
<dbReference type="SUPFAM" id="SSF56784">
    <property type="entry name" value="HAD-like"/>
    <property type="match status" value="1"/>
</dbReference>